<reference evidence="21" key="1">
    <citation type="journal article" date="2013" name="Genome Biol. Evol.">
        <title>Strikingly bacteria-like and gene-rich mitochondrial genomes throughout jakobid protists.</title>
        <authorList>
            <person name="Burger G."/>
            <person name="Gray M.W."/>
            <person name="Forget L."/>
            <person name="Lang B.F."/>
        </authorList>
    </citation>
    <scope>NUCLEOTIDE SEQUENCE</scope>
    <source>
        <strain evidence="21">ATCC PRA-185</strain>
    </source>
</reference>
<evidence type="ECO:0000256" key="1">
    <source>
        <dbReference type="ARBA" id="ARBA00003096"/>
    </source>
</evidence>
<evidence type="ECO:0000259" key="20">
    <source>
        <dbReference type="Pfam" id="PF02326"/>
    </source>
</evidence>
<comment type="catalytic activity">
    <reaction evidence="18">
        <text>ATP + H2O + 4 H(+)(in) = ADP + phosphate + 5 H(+)(out)</text>
        <dbReference type="Rhea" id="RHEA:57720"/>
        <dbReference type="ChEBI" id="CHEBI:15377"/>
        <dbReference type="ChEBI" id="CHEBI:15378"/>
        <dbReference type="ChEBI" id="CHEBI:30616"/>
        <dbReference type="ChEBI" id="CHEBI:43474"/>
        <dbReference type="ChEBI" id="CHEBI:456216"/>
        <dbReference type="EC" id="7.1.2.2"/>
    </reaction>
</comment>
<keyword evidence="6" id="KW-0138">CF(0)</keyword>
<comment type="subunit">
    <text evidence="3">F-type ATPases have 2 components, CF(1) - the catalytic core - and CF(0) - the membrane proton channel. CF(1) has five subunits: alpha(3), beta(3), gamma(1), delta(1), epsilon(1). CF(0) has three main subunits: a, b and c.</text>
</comment>
<keyword evidence="21" id="KW-0378">Hydrolase</keyword>
<dbReference type="PANTHER" id="PTHR36816">
    <property type="entry name" value="ATP SYNTHASE PROTEIN YMF19"/>
    <property type="match status" value="1"/>
</dbReference>
<dbReference type="RefSeq" id="YP_007890466.1">
    <property type="nucleotide sequence ID" value="NC_021124.1"/>
</dbReference>
<keyword evidence="5" id="KW-0813">Transport</keyword>
<evidence type="ECO:0000256" key="4">
    <source>
        <dbReference type="ARBA" id="ARBA00012473"/>
    </source>
</evidence>
<evidence type="ECO:0000256" key="16">
    <source>
        <dbReference type="ARBA" id="ARBA00023310"/>
    </source>
</evidence>
<geneLocation type="mitochondrion" evidence="21"/>
<dbReference type="GO" id="GO:0016787">
    <property type="term" value="F:hydrolase activity"/>
    <property type="evidence" value="ECO:0007669"/>
    <property type="project" value="UniProtKB-KW"/>
</dbReference>
<keyword evidence="10" id="KW-0067">ATP-binding</keyword>
<comment type="function">
    <text evidence="1">This is one of the chains of the nonenzymatic component (CF(0) subunit) of the mitochondrial ATPase complex.</text>
</comment>
<keyword evidence="11" id="KW-1278">Translocase</keyword>
<evidence type="ECO:0000256" key="11">
    <source>
        <dbReference type="ARBA" id="ARBA00022967"/>
    </source>
</evidence>
<evidence type="ECO:0000256" key="12">
    <source>
        <dbReference type="ARBA" id="ARBA00022989"/>
    </source>
</evidence>
<evidence type="ECO:0000256" key="6">
    <source>
        <dbReference type="ARBA" id="ARBA00022547"/>
    </source>
</evidence>
<evidence type="ECO:0000256" key="13">
    <source>
        <dbReference type="ARBA" id="ARBA00023065"/>
    </source>
</evidence>
<keyword evidence="9" id="KW-0375">Hydrogen ion transport</keyword>
<dbReference type="GO" id="GO:0006754">
    <property type="term" value="P:ATP biosynthetic process"/>
    <property type="evidence" value="ECO:0007669"/>
    <property type="project" value="UniProtKB-KW"/>
</dbReference>
<dbReference type="AlphaFoldDB" id="M4QCN7"/>
<keyword evidence="8" id="KW-0547">Nucleotide-binding</keyword>
<dbReference type="Pfam" id="PF02326">
    <property type="entry name" value="YMF19"/>
    <property type="match status" value="1"/>
</dbReference>
<feature type="transmembrane region" description="Helical" evidence="19">
    <location>
        <begin position="12"/>
        <end position="32"/>
    </location>
</feature>
<dbReference type="InterPro" id="IPR044975">
    <property type="entry name" value="YMF19-like"/>
</dbReference>
<evidence type="ECO:0000256" key="3">
    <source>
        <dbReference type="ARBA" id="ARBA00011648"/>
    </source>
</evidence>
<dbReference type="InterPro" id="IPR003319">
    <property type="entry name" value="YMF19-like_N"/>
</dbReference>
<evidence type="ECO:0000256" key="2">
    <source>
        <dbReference type="ARBA" id="ARBA00004304"/>
    </source>
</evidence>
<feature type="domain" description="ATP synthase YMF19-like N-terminal" evidence="20">
    <location>
        <begin position="2"/>
        <end position="76"/>
    </location>
</feature>
<keyword evidence="13" id="KW-0406">Ion transport</keyword>
<dbReference type="PANTHER" id="PTHR36816:SF1">
    <property type="entry name" value="ATP SYNTHASE PROTEIN YMF19"/>
    <property type="match status" value="1"/>
</dbReference>
<keyword evidence="16" id="KW-0066">ATP synthesis</keyword>
<accession>M4QCN7</accession>
<evidence type="ECO:0000256" key="15">
    <source>
        <dbReference type="ARBA" id="ARBA00023136"/>
    </source>
</evidence>
<evidence type="ECO:0000256" key="14">
    <source>
        <dbReference type="ARBA" id="ARBA00023128"/>
    </source>
</evidence>
<dbReference type="EMBL" id="KC353352">
    <property type="protein sequence ID" value="AGH23960.1"/>
    <property type="molecule type" value="Genomic_DNA"/>
</dbReference>
<dbReference type="GO" id="GO:0031966">
    <property type="term" value="C:mitochondrial membrane"/>
    <property type="evidence" value="ECO:0007669"/>
    <property type="project" value="UniProtKB-SubCell"/>
</dbReference>
<evidence type="ECO:0000256" key="17">
    <source>
        <dbReference type="ARBA" id="ARBA00030649"/>
    </source>
</evidence>
<organism evidence="21">
    <name type="scientific">Andalucia godoyi</name>
    <name type="common">Flagellate</name>
    <dbReference type="NCBI Taxonomy" id="505711"/>
    <lineage>
        <taxon>Eukaryota</taxon>
        <taxon>Discoba</taxon>
        <taxon>Jakobida</taxon>
        <taxon>Andalucina</taxon>
        <taxon>Andaluciidae</taxon>
        <taxon>Andalucia</taxon>
    </lineage>
</organism>
<dbReference type="GO" id="GO:0005524">
    <property type="term" value="F:ATP binding"/>
    <property type="evidence" value="ECO:0007669"/>
    <property type="project" value="UniProtKB-KW"/>
</dbReference>
<sequence>MPQLDHVTYFTQFFWLTVFFLSFYVILVKSLLPRVATILKLRKKLMDTQVNESQNEEVSKEVSAYDRIVMNSLQQSKALLTGTSESTQNWSNETYRQIQQGPFASSQELYLQAVGQMIAKKHILKSLLEESK</sequence>
<evidence type="ECO:0000256" key="9">
    <source>
        <dbReference type="ARBA" id="ARBA00022781"/>
    </source>
</evidence>
<keyword evidence="14 21" id="KW-0496">Mitochondrion</keyword>
<dbReference type="GO" id="GO:0045259">
    <property type="term" value="C:proton-transporting ATP synthase complex"/>
    <property type="evidence" value="ECO:0007669"/>
    <property type="project" value="UniProtKB-KW"/>
</dbReference>
<evidence type="ECO:0000256" key="8">
    <source>
        <dbReference type="ARBA" id="ARBA00022741"/>
    </source>
</evidence>
<proteinExistence type="predicted"/>
<name>M4QCN7_ANDGO</name>
<protein>
    <recommendedName>
        <fullName evidence="4">H(+)-transporting two-sector ATPase</fullName>
        <ecNumber evidence="4">7.1.2.2</ecNumber>
    </recommendedName>
    <alternativeName>
        <fullName evidence="17">Mitochondrial protein YMF19</fullName>
    </alternativeName>
</protein>
<evidence type="ECO:0000256" key="7">
    <source>
        <dbReference type="ARBA" id="ARBA00022692"/>
    </source>
</evidence>
<evidence type="ECO:0000256" key="10">
    <source>
        <dbReference type="ARBA" id="ARBA00022840"/>
    </source>
</evidence>
<evidence type="ECO:0000256" key="19">
    <source>
        <dbReference type="SAM" id="Phobius"/>
    </source>
</evidence>
<keyword evidence="12 19" id="KW-1133">Transmembrane helix</keyword>
<evidence type="ECO:0000256" key="18">
    <source>
        <dbReference type="ARBA" id="ARBA00048383"/>
    </source>
</evidence>
<keyword evidence="7 19" id="KW-0812">Transmembrane</keyword>
<dbReference type="GO" id="GO:1902600">
    <property type="term" value="P:proton transmembrane transport"/>
    <property type="evidence" value="ECO:0007669"/>
    <property type="project" value="UniProtKB-KW"/>
</dbReference>
<gene>
    <name evidence="21" type="primary">atp8</name>
</gene>
<evidence type="ECO:0000313" key="21">
    <source>
        <dbReference type="EMBL" id="AGH23960.1"/>
    </source>
</evidence>
<keyword evidence="15 19" id="KW-0472">Membrane</keyword>
<dbReference type="GeneID" id="15332793"/>
<comment type="subcellular location">
    <subcellularLocation>
        <location evidence="2">Mitochondrion membrane</location>
        <topology evidence="2">Single-pass membrane protein</topology>
    </subcellularLocation>
</comment>
<dbReference type="EC" id="7.1.2.2" evidence="4"/>
<evidence type="ECO:0000256" key="5">
    <source>
        <dbReference type="ARBA" id="ARBA00022448"/>
    </source>
</evidence>